<dbReference type="EMBL" id="FNTH01000001">
    <property type="protein sequence ID" value="SED00871.1"/>
    <property type="molecule type" value="Genomic_DNA"/>
</dbReference>
<name>A0A1H4X7Q9_9BRAD</name>
<reference evidence="3 4" key="1">
    <citation type="submission" date="2016-10" db="EMBL/GenBank/DDBJ databases">
        <authorList>
            <person name="de Groot N.N."/>
        </authorList>
    </citation>
    <scope>NUCLEOTIDE SEQUENCE [LARGE SCALE GENOMIC DNA]</scope>
    <source>
        <strain evidence="3 4">MT12</strain>
    </source>
</reference>
<dbReference type="InterPro" id="IPR018110">
    <property type="entry name" value="Mandel_Rmase/mucon_lact_enz_CS"/>
</dbReference>
<dbReference type="Pfam" id="PF02746">
    <property type="entry name" value="MR_MLE_N"/>
    <property type="match status" value="1"/>
</dbReference>
<dbReference type="InterPro" id="IPR013341">
    <property type="entry name" value="Mandelate_racemase_N_dom"/>
</dbReference>
<dbReference type="Gene3D" id="3.20.20.120">
    <property type="entry name" value="Enolase-like C-terminal domain"/>
    <property type="match status" value="1"/>
</dbReference>
<dbReference type="InterPro" id="IPR034593">
    <property type="entry name" value="DgoD-like"/>
</dbReference>
<evidence type="ECO:0000313" key="4">
    <source>
        <dbReference type="Proteomes" id="UP000198992"/>
    </source>
</evidence>
<dbReference type="AlphaFoldDB" id="A0A1H4X7Q9"/>
<dbReference type="PANTHER" id="PTHR48080:SF2">
    <property type="entry name" value="D-GALACTONATE DEHYDRATASE"/>
    <property type="match status" value="1"/>
</dbReference>
<dbReference type="PROSITE" id="PS00909">
    <property type="entry name" value="MR_MLE_2"/>
    <property type="match status" value="1"/>
</dbReference>
<evidence type="ECO:0000313" key="3">
    <source>
        <dbReference type="EMBL" id="SED00871.1"/>
    </source>
</evidence>
<dbReference type="SMART" id="SM00922">
    <property type="entry name" value="MR_MLE"/>
    <property type="match status" value="1"/>
</dbReference>
<dbReference type="CDD" id="cd03316">
    <property type="entry name" value="MR_like"/>
    <property type="match status" value="1"/>
</dbReference>
<evidence type="ECO:0000259" key="2">
    <source>
        <dbReference type="SMART" id="SM00922"/>
    </source>
</evidence>
<feature type="domain" description="Mandelate racemase/muconate lactonizing enzyme C-terminal" evidence="2">
    <location>
        <begin position="160"/>
        <end position="252"/>
    </location>
</feature>
<dbReference type="InterPro" id="IPR013342">
    <property type="entry name" value="Mandelate_racemase_C"/>
</dbReference>
<protein>
    <submittedName>
        <fullName evidence="3">L-alanine-DL-glutamate epimerase</fullName>
    </submittedName>
</protein>
<dbReference type="Proteomes" id="UP000198992">
    <property type="component" value="Unassembled WGS sequence"/>
</dbReference>
<organism evidence="3 4">
    <name type="scientific">Bradyrhizobium erythrophlei</name>
    <dbReference type="NCBI Taxonomy" id="1437360"/>
    <lineage>
        <taxon>Bacteria</taxon>
        <taxon>Pseudomonadati</taxon>
        <taxon>Pseudomonadota</taxon>
        <taxon>Alphaproteobacteria</taxon>
        <taxon>Hyphomicrobiales</taxon>
        <taxon>Nitrobacteraceae</taxon>
        <taxon>Bradyrhizobium</taxon>
    </lineage>
</organism>
<dbReference type="RefSeq" id="WP_210189175.1">
    <property type="nucleotide sequence ID" value="NZ_FNTH01000001.1"/>
</dbReference>
<dbReference type="SUPFAM" id="SSF51604">
    <property type="entry name" value="Enolase C-terminal domain-like"/>
    <property type="match status" value="1"/>
</dbReference>
<dbReference type="Pfam" id="PF13378">
    <property type="entry name" value="MR_MLE_C"/>
    <property type="match status" value="1"/>
</dbReference>
<dbReference type="SUPFAM" id="SSF54826">
    <property type="entry name" value="Enolase N-terminal domain-like"/>
    <property type="match status" value="1"/>
</dbReference>
<sequence length="379" mass="40640">MNAGYEAADNQMKIAKIEAIVISIPFAGGGKSAETAWGKKNANTADSLLVKVTTSNGITGWGESFGFTAIPTVKAAIEQVLAPLCIGRSAASIGSLMLDVQKRLHIFGRSGAIMFAISAIDIALWDILGKATGRPVHRLLGGREVTELQCYASLVRYSEPEVVAANVERALADGFSHLKLHEIDVEAVRAARKTAGDDVEITLDVNCPWTVREALDMSSKLRPFNLRWLEEPIWPPENYDGLARLRREAGIPIAAGENASTLMDFQQMLVAGAVDFVQPSPAKMGGITELQKVFTLAAAHNTTVMVHTFYDGPGLLASVHASAALGSKGSLVEWRYFDLEAQLYGDAIFPKRGAIVVPQGPGLGVDPDPDVVRSFQVLS</sequence>
<proteinExistence type="predicted"/>
<dbReference type="PROSITE" id="PS00908">
    <property type="entry name" value="MR_MLE_1"/>
    <property type="match status" value="1"/>
</dbReference>
<dbReference type="SFLD" id="SFLDS00001">
    <property type="entry name" value="Enolase"/>
    <property type="match status" value="1"/>
</dbReference>
<dbReference type="InterPro" id="IPR029017">
    <property type="entry name" value="Enolase-like_N"/>
</dbReference>
<dbReference type="InterPro" id="IPR036849">
    <property type="entry name" value="Enolase-like_C_sf"/>
</dbReference>
<keyword evidence="1" id="KW-0456">Lyase</keyword>
<dbReference type="InterPro" id="IPR029065">
    <property type="entry name" value="Enolase_C-like"/>
</dbReference>
<evidence type="ECO:0000256" key="1">
    <source>
        <dbReference type="ARBA" id="ARBA00023239"/>
    </source>
</evidence>
<dbReference type="GO" id="GO:0009063">
    <property type="term" value="P:amino acid catabolic process"/>
    <property type="evidence" value="ECO:0007669"/>
    <property type="project" value="InterPro"/>
</dbReference>
<dbReference type="GO" id="GO:0000287">
    <property type="term" value="F:magnesium ion binding"/>
    <property type="evidence" value="ECO:0007669"/>
    <property type="project" value="UniProtKB-ARBA"/>
</dbReference>
<dbReference type="GO" id="GO:0016829">
    <property type="term" value="F:lyase activity"/>
    <property type="evidence" value="ECO:0007669"/>
    <property type="project" value="UniProtKB-KW"/>
</dbReference>
<dbReference type="PANTHER" id="PTHR48080">
    <property type="entry name" value="D-GALACTONATE DEHYDRATASE-RELATED"/>
    <property type="match status" value="1"/>
</dbReference>
<gene>
    <name evidence="3" type="ORF">SAMN05444164_3390</name>
</gene>
<accession>A0A1H4X7Q9</accession>
<dbReference type="Gene3D" id="3.30.390.10">
    <property type="entry name" value="Enolase-like, N-terminal domain"/>
    <property type="match status" value="1"/>
</dbReference>